<keyword evidence="5" id="KW-0809">Transit peptide</keyword>
<keyword evidence="3" id="KW-0285">Flavoprotein</keyword>
<evidence type="ECO:0000256" key="5">
    <source>
        <dbReference type="ARBA" id="ARBA00022946"/>
    </source>
</evidence>
<evidence type="ECO:0000313" key="13">
    <source>
        <dbReference type="Proteomes" id="UP000031408"/>
    </source>
</evidence>
<dbReference type="InterPro" id="IPR054585">
    <property type="entry name" value="NDH2-like_C"/>
</dbReference>
<accession>A0A0C1L3L2</accession>
<dbReference type="PANTHER" id="PTHR43706">
    <property type="entry name" value="NADH DEHYDROGENASE"/>
    <property type="match status" value="1"/>
</dbReference>
<keyword evidence="9" id="KW-1133">Transmembrane helix</keyword>
<dbReference type="SUPFAM" id="SSF51905">
    <property type="entry name" value="FAD/NAD(P)-binding domain"/>
    <property type="match status" value="1"/>
</dbReference>
<evidence type="ECO:0000256" key="1">
    <source>
        <dbReference type="ARBA" id="ARBA00005272"/>
    </source>
</evidence>
<dbReference type="Proteomes" id="UP000031408">
    <property type="component" value="Unassembled WGS sequence"/>
</dbReference>
<reference evidence="12 13" key="1">
    <citation type="submission" date="2014-11" db="EMBL/GenBank/DDBJ databases">
        <title>Genome sequence of Flavihumibacter solisilvae 3-3.</title>
        <authorList>
            <person name="Zhou G."/>
            <person name="Li M."/>
            <person name="Wang G."/>
        </authorList>
    </citation>
    <scope>NUCLEOTIDE SEQUENCE [LARGE SCALE GENOMIC DNA]</scope>
    <source>
        <strain evidence="12 13">3-3</strain>
    </source>
</reference>
<comment type="catalytic activity">
    <reaction evidence="8">
        <text>a quinone + NADH + H(+) = a quinol + NAD(+)</text>
        <dbReference type="Rhea" id="RHEA:46160"/>
        <dbReference type="ChEBI" id="CHEBI:15378"/>
        <dbReference type="ChEBI" id="CHEBI:24646"/>
        <dbReference type="ChEBI" id="CHEBI:57540"/>
        <dbReference type="ChEBI" id="CHEBI:57945"/>
        <dbReference type="ChEBI" id="CHEBI:132124"/>
        <dbReference type="EC" id="1.6.5.9"/>
    </reaction>
</comment>
<sequence length="446" mass="50144">MLYVNDLSLNIPETTKPRVVIIGGGFGGVNLAKNLSGKDFQIVMFDRQNYNGFWPMLYQVATAGLEPDAIAEPFRKMFDNGEDFHFRLVKITGVNPVTRTITTLIGELQYDYLVIATGTKSNFFGNESIKKFAFPLKRIPDALNLRSQLFQAFEQASLIRDEPLRQSMLNVVIAGAGPTGVELAGALAEMREHVLPGDYRGLDFEKMNIYLVEGNNRVLPLMSPESGSWSQQFLEKKGIIVKLGTRVEDYDGELARLSTGEEIPTQTLIWSAGVTGALIDGVPAESIENGRILVDQFNQVQGLPNIFAIGDIALMKSKKYPKGLPGVAQPAIQQGKHLAGNLARLLRRKPLKPFNYFNKGTLAVIGRNGAVGDLPGKLHLKGFFAWITWLFVHIYYLVGFRNKLVVFSNWIYRFFTYQRSNRLIIRPFVRQEDKAGQEFIRRYQED</sequence>
<name>A0A0C1L3L2_9BACT</name>
<dbReference type="Pfam" id="PF22366">
    <property type="entry name" value="NDH2_C"/>
    <property type="match status" value="1"/>
</dbReference>
<feature type="domain" description="FAD/NAD(P)-binding" evidence="10">
    <location>
        <begin position="18"/>
        <end position="335"/>
    </location>
</feature>
<evidence type="ECO:0000256" key="3">
    <source>
        <dbReference type="ARBA" id="ARBA00022630"/>
    </source>
</evidence>
<dbReference type="PANTHER" id="PTHR43706:SF47">
    <property type="entry name" value="EXTERNAL NADH-UBIQUINONE OXIDOREDUCTASE 1, MITOCHONDRIAL-RELATED"/>
    <property type="match status" value="1"/>
</dbReference>
<dbReference type="AlphaFoldDB" id="A0A0C1L3L2"/>
<evidence type="ECO:0000256" key="7">
    <source>
        <dbReference type="ARBA" id="ARBA00023027"/>
    </source>
</evidence>
<gene>
    <name evidence="12" type="ORF">OI18_13030</name>
</gene>
<dbReference type="Gene3D" id="3.50.50.100">
    <property type="match status" value="1"/>
</dbReference>
<keyword evidence="4" id="KW-0274">FAD</keyword>
<organism evidence="12 13">
    <name type="scientific">Flavihumibacter solisilvae</name>
    <dbReference type="NCBI Taxonomy" id="1349421"/>
    <lineage>
        <taxon>Bacteria</taxon>
        <taxon>Pseudomonadati</taxon>
        <taxon>Bacteroidota</taxon>
        <taxon>Chitinophagia</taxon>
        <taxon>Chitinophagales</taxon>
        <taxon>Chitinophagaceae</taxon>
        <taxon>Flavihumibacter</taxon>
    </lineage>
</organism>
<evidence type="ECO:0000256" key="9">
    <source>
        <dbReference type="SAM" id="Phobius"/>
    </source>
</evidence>
<dbReference type="Pfam" id="PF07992">
    <property type="entry name" value="Pyr_redox_2"/>
    <property type="match status" value="1"/>
</dbReference>
<proteinExistence type="inferred from homology"/>
<evidence type="ECO:0000313" key="12">
    <source>
        <dbReference type="EMBL" id="KIC94186.1"/>
    </source>
</evidence>
<feature type="domain" description="External alternative NADH-ubiquinone oxidoreductase-like C-terminal" evidence="11">
    <location>
        <begin position="359"/>
        <end position="415"/>
    </location>
</feature>
<keyword evidence="13" id="KW-1185">Reference proteome</keyword>
<dbReference type="PRINTS" id="PR00368">
    <property type="entry name" value="FADPNR"/>
</dbReference>
<protein>
    <recommendedName>
        <fullName evidence="2">NADH:ubiquinone reductase (non-electrogenic)</fullName>
        <ecNumber evidence="2">1.6.5.9</ecNumber>
    </recommendedName>
</protein>
<dbReference type="InterPro" id="IPR036188">
    <property type="entry name" value="FAD/NAD-bd_sf"/>
</dbReference>
<keyword evidence="7" id="KW-0520">NAD</keyword>
<dbReference type="PRINTS" id="PR00411">
    <property type="entry name" value="PNDRDTASEI"/>
</dbReference>
<keyword evidence="9" id="KW-0812">Transmembrane</keyword>
<evidence type="ECO:0000259" key="11">
    <source>
        <dbReference type="Pfam" id="PF22366"/>
    </source>
</evidence>
<evidence type="ECO:0000256" key="8">
    <source>
        <dbReference type="ARBA" id="ARBA00047599"/>
    </source>
</evidence>
<dbReference type="RefSeq" id="WP_039140872.1">
    <property type="nucleotide sequence ID" value="NZ_JSVC01000015.1"/>
</dbReference>
<dbReference type="STRING" id="1349421.OI18_13030"/>
<comment type="similarity">
    <text evidence="1">Belongs to the NADH dehydrogenase family.</text>
</comment>
<evidence type="ECO:0000256" key="4">
    <source>
        <dbReference type="ARBA" id="ARBA00022827"/>
    </source>
</evidence>
<dbReference type="EC" id="1.6.5.9" evidence="2"/>
<evidence type="ECO:0000259" key="10">
    <source>
        <dbReference type="Pfam" id="PF07992"/>
    </source>
</evidence>
<comment type="caution">
    <text evidence="12">The sequence shown here is derived from an EMBL/GenBank/DDBJ whole genome shotgun (WGS) entry which is preliminary data.</text>
</comment>
<feature type="transmembrane region" description="Helical" evidence="9">
    <location>
        <begin position="383"/>
        <end position="400"/>
    </location>
</feature>
<evidence type="ECO:0000256" key="2">
    <source>
        <dbReference type="ARBA" id="ARBA00012637"/>
    </source>
</evidence>
<dbReference type="OrthoDB" id="9781621at2"/>
<dbReference type="InterPro" id="IPR045024">
    <property type="entry name" value="NDH-2"/>
</dbReference>
<evidence type="ECO:0000256" key="6">
    <source>
        <dbReference type="ARBA" id="ARBA00023002"/>
    </source>
</evidence>
<keyword evidence="9" id="KW-0472">Membrane</keyword>
<dbReference type="GO" id="GO:0050136">
    <property type="term" value="F:NADH dehydrogenase (quinone) (non-electrogenic) activity"/>
    <property type="evidence" value="ECO:0007669"/>
    <property type="project" value="UniProtKB-EC"/>
</dbReference>
<dbReference type="EMBL" id="JSVC01000015">
    <property type="protein sequence ID" value="KIC94186.1"/>
    <property type="molecule type" value="Genomic_DNA"/>
</dbReference>
<dbReference type="InterPro" id="IPR023753">
    <property type="entry name" value="FAD/NAD-binding_dom"/>
</dbReference>
<keyword evidence="6" id="KW-0560">Oxidoreductase</keyword>